<comment type="caution">
    <text evidence="1">The sequence shown here is derived from an EMBL/GenBank/DDBJ whole genome shotgun (WGS) entry which is preliminary data.</text>
</comment>
<name>A0A2B7ZE06_9EURO</name>
<dbReference type="VEuPathDB" id="FungiDB:EMCG_01569"/>
<dbReference type="EMBL" id="PDND01000135">
    <property type="protein sequence ID" value="PGH31242.1"/>
    <property type="molecule type" value="Genomic_DNA"/>
</dbReference>
<gene>
    <name evidence="1" type="ORF">GX50_05979</name>
</gene>
<sequence>MEPVLHESLGDRLAEVSTGYSNRFHENMLCRVCVKEALSDLGGYGYIKLAKDVAEFEMEASTRAMVNKYKQTREVAKSTGTAA</sequence>
<evidence type="ECO:0000313" key="2">
    <source>
        <dbReference type="Proteomes" id="UP000226031"/>
    </source>
</evidence>
<proteinExistence type="predicted"/>
<keyword evidence="2" id="KW-1185">Reference proteome</keyword>
<dbReference type="AlphaFoldDB" id="A0A2B7ZE06"/>
<organism evidence="1 2">
    <name type="scientific">[Emmonsia] crescens</name>
    <dbReference type="NCBI Taxonomy" id="73230"/>
    <lineage>
        <taxon>Eukaryota</taxon>
        <taxon>Fungi</taxon>
        <taxon>Dikarya</taxon>
        <taxon>Ascomycota</taxon>
        <taxon>Pezizomycotina</taxon>
        <taxon>Eurotiomycetes</taxon>
        <taxon>Eurotiomycetidae</taxon>
        <taxon>Onygenales</taxon>
        <taxon>Ajellomycetaceae</taxon>
        <taxon>Emergomyces</taxon>
    </lineage>
</organism>
<evidence type="ECO:0000313" key="1">
    <source>
        <dbReference type="EMBL" id="PGH31242.1"/>
    </source>
</evidence>
<protein>
    <submittedName>
        <fullName evidence="1">Uncharacterized protein</fullName>
    </submittedName>
</protein>
<dbReference type="Proteomes" id="UP000226031">
    <property type="component" value="Unassembled WGS sequence"/>
</dbReference>
<accession>A0A2B7ZE06</accession>
<reference evidence="1 2" key="1">
    <citation type="submission" date="2017-10" db="EMBL/GenBank/DDBJ databases">
        <title>Comparative genomics in systemic dimorphic fungi from Ajellomycetaceae.</title>
        <authorList>
            <person name="Munoz J.F."/>
            <person name="Mcewen J.G."/>
            <person name="Clay O.K."/>
            <person name="Cuomo C.A."/>
        </authorList>
    </citation>
    <scope>NUCLEOTIDE SEQUENCE [LARGE SCALE GENOMIC DNA]</scope>
    <source>
        <strain evidence="1 2">UAMH4076</strain>
    </source>
</reference>